<reference evidence="2" key="1">
    <citation type="journal article" date="2017" name="J. Biotechnol.">
        <title>Complete genome sequence of Novosphingobium resinovorum SA1, a versatile xenobiotic-degrading bacterium capable of utilizing sulfanilic acid.</title>
        <authorList>
            <person name="Hegedus B."/>
            <person name="Kos P.B."/>
            <person name="Balint B."/>
            <person name="Maroti G."/>
            <person name="Gan H.M."/>
            <person name="Perei K."/>
            <person name="Rakhely G."/>
        </authorList>
    </citation>
    <scope>NUCLEOTIDE SEQUENCE [LARGE SCALE GENOMIC DNA]</scope>
    <source>
        <strain evidence="2">SA1</strain>
    </source>
</reference>
<dbReference type="EMBL" id="CP017077">
    <property type="protein sequence ID" value="AOR80410.1"/>
    <property type="molecule type" value="Genomic_DNA"/>
</dbReference>
<keyword evidence="1" id="KW-0614">Plasmid</keyword>
<name>A0A1D8AE85_9SPHN</name>
<organism evidence="1 2">
    <name type="scientific">Novosphingobium resinovorum</name>
    <dbReference type="NCBI Taxonomy" id="158500"/>
    <lineage>
        <taxon>Bacteria</taxon>
        <taxon>Pseudomonadati</taxon>
        <taxon>Pseudomonadota</taxon>
        <taxon>Alphaproteobacteria</taxon>
        <taxon>Sphingomonadales</taxon>
        <taxon>Sphingomonadaceae</taxon>
        <taxon>Novosphingobium</taxon>
    </lineage>
</organism>
<proteinExistence type="predicted"/>
<dbReference type="Proteomes" id="UP000094626">
    <property type="component" value="Plasmid pSA2"/>
</dbReference>
<geneLocation type="plasmid" evidence="1 2">
    <name>pSA2</name>
</geneLocation>
<dbReference type="KEGG" id="nre:BES08_26430"/>
<protein>
    <submittedName>
        <fullName evidence="1">Uncharacterized protein</fullName>
    </submittedName>
</protein>
<keyword evidence="2" id="KW-1185">Reference proteome</keyword>
<accession>A0A1D8AE85</accession>
<evidence type="ECO:0000313" key="2">
    <source>
        <dbReference type="Proteomes" id="UP000094626"/>
    </source>
</evidence>
<gene>
    <name evidence="1" type="ORF">BES08_26430</name>
</gene>
<dbReference type="AlphaFoldDB" id="A0A1D8AE85"/>
<sequence length="124" mass="13517">MSSSRLPLELHFLGILLYMADRAGIQQREAQSRRQGAVQSGNAICIEVVFHVSLAVPEDSDQFDVTQGYVGAVGQPPAPRPVHGWLDVAVHHAGTTRLLGGQGCLRGFLYAQQVEQARRIVDVE</sequence>
<evidence type="ECO:0000313" key="1">
    <source>
        <dbReference type="EMBL" id="AOR80410.1"/>
    </source>
</evidence>